<protein>
    <submittedName>
        <fullName evidence="5">Mutator protein MutT4</fullName>
        <ecNumber evidence="5">3.6.1.-</ecNumber>
    </submittedName>
</protein>
<dbReference type="CDD" id="cd04677">
    <property type="entry name" value="NUDIX_Hydrolase"/>
    <property type="match status" value="1"/>
</dbReference>
<dbReference type="Pfam" id="PF00293">
    <property type="entry name" value="NUDIX"/>
    <property type="match status" value="1"/>
</dbReference>
<feature type="domain" description="Nudix hydrolase" evidence="4">
    <location>
        <begin position="115"/>
        <end position="247"/>
    </location>
</feature>
<dbReference type="PANTHER" id="PTHR43046">
    <property type="entry name" value="GDP-MANNOSE MANNOSYL HYDROLASE"/>
    <property type="match status" value="1"/>
</dbReference>
<dbReference type="PROSITE" id="PS51462">
    <property type="entry name" value="NUDIX"/>
    <property type="match status" value="1"/>
</dbReference>
<dbReference type="AlphaFoldDB" id="A0A6N3CDU4"/>
<dbReference type="SUPFAM" id="SSF55811">
    <property type="entry name" value="Nudix"/>
    <property type="match status" value="1"/>
</dbReference>
<dbReference type="Gene3D" id="3.90.79.10">
    <property type="entry name" value="Nucleoside Triphosphate Pyrophosphohydrolase"/>
    <property type="match status" value="1"/>
</dbReference>
<name>A0A6N3CDU4_LACRH</name>
<keyword evidence="3" id="KW-0732">Signal</keyword>
<evidence type="ECO:0000259" key="4">
    <source>
        <dbReference type="PROSITE" id="PS51462"/>
    </source>
</evidence>
<feature type="chain" id="PRO_5026843099" evidence="3">
    <location>
        <begin position="25"/>
        <end position="253"/>
    </location>
</feature>
<evidence type="ECO:0000256" key="2">
    <source>
        <dbReference type="ARBA" id="ARBA00022801"/>
    </source>
</evidence>
<dbReference type="InterPro" id="IPR000086">
    <property type="entry name" value="NUDIX_hydrolase_dom"/>
</dbReference>
<dbReference type="EC" id="3.6.1.-" evidence="5"/>
<feature type="signal peptide" evidence="3">
    <location>
        <begin position="1"/>
        <end position="24"/>
    </location>
</feature>
<evidence type="ECO:0000256" key="3">
    <source>
        <dbReference type="SAM" id="SignalP"/>
    </source>
</evidence>
<evidence type="ECO:0000313" key="5">
    <source>
        <dbReference type="EMBL" id="VYU12691.1"/>
    </source>
</evidence>
<dbReference type="PANTHER" id="PTHR43046:SF2">
    <property type="entry name" value="8-OXO-DGTP DIPHOSPHATASE-RELATED"/>
    <property type="match status" value="1"/>
</dbReference>
<dbReference type="AntiFam" id="ANF00266">
    <property type="entry name" value="DNA repeat translations related to WP_020751851.1"/>
</dbReference>
<reference evidence="5" key="1">
    <citation type="submission" date="2019-11" db="EMBL/GenBank/DDBJ databases">
        <authorList>
            <person name="Feng L."/>
        </authorList>
    </citation>
    <scope>NUCLEOTIDE SEQUENCE</scope>
    <source>
        <strain evidence="5">LrhamnosusLFYP97</strain>
    </source>
</reference>
<proteinExistence type="predicted"/>
<sequence length="253" mass="28301">MAKTRAARLRLLMFWFMPITRSLAQKPAHKDLGRNGQNRAARLWRLMFWFTPITRSPAQKSACKDLKRNGQNPAITLKAAYTPTSNRAGSRLLFLGGFPLADYVKQIRAKVGHTPLIMAGVIGILADEAGRVLFQQRSDFKGQWGLISGTIEYGETPAQTMIREFKEETNLTVKVVSLLGVDGDLILTYPNGDVAQWLCPVFLVKQLGGELSADNDETEELQYFAPSEAPRLFNQQHRAALAHFIADETGYFD</sequence>
<gene>
    <name evidence="5" type="primary">mutT4</name>
    <name evidence="5" type="ORF">LRLFYP97_02719</name>
</gene>
<dbReference type="InterPro" id="IPR015797">
    <property type="entry name" value="NUDIX_hydrolase-like_dom_sf"/>
</dbReference>
<organism evidence="5">
    <name type="scientific">Lacticaseibacillus rhamnosus</name>
    <name type="common">Lactobacillus rhamnosus</name>
    <dbReference type="NCBI Taxonomy" id="47715"/>
    <lineage>
        <taxon>Bacteria</taxon>
        <taxon>Bacillati</taxon>
        <taxon>Bacillota</taxon>
        <taxon>Bacilli</taxon>
        <taxon>Lactobacillales</taxon>
        <taxon>Lactobacillaceae</taxon>
        <taxon>Lacticaseibacillus</taxon>
    </lineage>
</organism>
<keyword evidence="2 5" id="KW-0378">Hydrolase</keyword>
<dbReference type="EMBL" id="CACRTK010000060">
    <property type="protein sequence ID" value="VYU12691.1"/>
    <property type="molecule type" value="Genomic_DNA"/>
</dbReference>
<dbReference type="InterPro" id="IPR020084">
    <property type="entry name" value="NUDIX_hydrolase_CS"/>
</dbReference>
<accession>A0A6N3CDU4</accession>
<dbReference type="GO" id="GO:0016787">
    <property type="term" value="F:hydrolase activity"/>
    <property type="evidence" value="ECO:0007669"/>
    <property type="project" value="UniProtKB-KW"/>
</dbReference>
<evidence type="ECO:0000256" key="1">
    <source>
        <dbReference type="ARBA" id="ARBA00001946"/>
    </source>
</evidence>
<dbReference type="PROSITE" id="PS00893">
    <property type="entry name" value="NUDIX_BOX"/>
    <property type="match status" value="1"/>
</dbReference>
<dbReference type="NCBIfam" id="NF040509">
    <property type="entry name" value="Lacto_palin_RPT"/>
    <property type="match status" value="2"/>
</dbReference>
<comment type="cofactor">
    <cofactor evidence="1">
        <name>Mg(2+)</name>
        <dbReference type="ChEBI" id="CHEBI:18420"/>
    </cofactor>
</comment>